<keyword evidence="3" id="KW-0862">Zinc</keyword>
<evidence type="ECO:0000256" key="2">
    <source>
        <dbReference type="PIRSR" id="PIRSR006019-1"/>
    </source>
</evidence>
<dbReference type="Proteomes" id="UP000176284">
    <property type="component" value="Unassembled WGS sequence"/>
</dbReference>
<comment type="cofactor">
    <cofactor evidence="3">
        <name>Zn(2+)</name>
        <dbReference type="ChEBI" id="CHEBI:29105"/>
    </cofactor>
</comment>
<dbReference type="PANTHER" id="PTHR11086:SF18">
    <property type="entry name" value="DEOXYCYTIDYLATE DEAMINASE"/>
    <property type="match status" value="1"/>
</dbReference>
<keyword evidence="3" id="KW-0479">Metal-binding</keyword>
<reference evidence="5 6" key="1">
    <citation type="journal article" date="2016" name="Nat. Commun.">
        <title>Thousands of microbial genomes shed light on interconnected biogeochemical processes in an aquifer system.</title>
        <authorList>
            <person name="Anantharaman K."/>
            <person name="Brown C.T."/>
            <person name="Hug L.A."/>
            <person name="Sharon I."/>
            <person name="Castelle C.J."/>
            <person name="Probst A.J."/>
            <person name="Thomas B.C."/>
            <person name="Singh A."/>
            <person name="Wilkins M.J."/>
            <person name="Karaoz U."/>
            <person name="Brodie E.L."/>
            <person name="Williams K.H."/>
            <person name="Hubbard S.S."/>
            <person name="Banfield J.F."/>
        </authorList>
    </citation>
    <scope>NUCLEOTIDE SEQUENCE [LARGE SCALE GENOMIC DNA]</scope>
</reference>
<organism evidence="5 6">
    <name type="scientific">Candidatus Harrisonbacteria bacterium RIFCSPLOWO2_02_FULL_45_10c</name>
    <dbReference type="NCBI Taxonomy" id="1798410"/>
    <lineage>
        <taxon>Bacteria</taxon>
        <taxon>Candidatus Harrisoniibacteriota</taxon>
    </lineage>
</organism>
<gene>
    <name evidence="5" type="ORF">A3H63_01720</name>
</gene>
<dbReference type="GO" id="GO:0005737">
    <property type="term" value="C:cytoplasm"/>
    <property type="evidence" value="ECO:0007669"/>
    <property type="project" value="TreeGrafter"/>
</dbReference>
<dbReference type="InterPro" id="IPR016473">
    <property type="entry name" value="dCMP_deaminase"/>
</dbReference>
<keyword evidence="1" id="KW-0378">Hydrolase</keyword>
<dbReference type="InterPro" id="IPR016193">
    <property type="entry name" value="Cytidine_deaminase-like"/>
</dbReference>
<dbReference type="PROSITE" id="PS51747">
    <property type="entry name" value="CYT_DCMP_DEAMINASES_2"/>
    <property type="match status" value="1"/>
</dbReference>
<dbReference type="GO" id="GO:0006220">
    <property type="term" value="P:pyrimidine nucleotide metabolic process"/>
    <property type="evidence" value="ECO:0007669"/>
    <property type="project" value="InterPro"/>
</dbReference>
<dbReference type="GO" id="GO:0008270">
    <property type="term" value="F:zinc ion binding"/>
    <property type="evidence" value="ECO:0007669"/>
    <property type="project" value="InterPro"/>
</dbReference>
<evidence type="ECO:0000313" key="6">
    <source>
        <dbReference type="Proteomes" id="UP000176284"/>
    </source>
</evidence>
<dbReference type="Gene3D" id="3.40.140.10">
    <property type="entry name" value="Cytidine Deaminase, domain 2"/>
    <property type="match status" value="1"/>
</dbReference>
<name>A0A1G1ZV94_9BACT</name>
<dbReference type="AlphaFoldDB" id="A0A1G1ZV94"/>
<proteinExistence type="predicted"/>
<dbReference type="PROSITE" id="PS51257">
    <property type="entry name" value="PROKAR_LIPOPROTEIN"/>
    <property type="match status" value="1"/>
</dbReference>
<dbReference type="Pfam" id="PF00383">
    <property type="entry name" value="dCMP_cyt_deam_1"/>
    <property type="match status" value="1"/>
</dbReference>
<feature type="binding site" evidence="3">
    <location>
        <position position="101"/>
    </location>
    <ligand>
        <name>Zn(2+)</name>
        <dbReference type="ChEBI" id="CHEBI:29105"/>
        <note>catalytic</note>
    </ligand>
</feature>
<dbReference type="PIRSF" id="PIRSF006019">
    <property type="entry name" value="dCMP_deaminase"/>
    <property type="match status" value="1"/>
</dbReference>
<dbReference type="PANTHER" id="PTHR11086">
    <property type="entry name" value="DEOXYCYTIDYLATE DEAMINASE-RELATED"/>
    <property type="match status" value="1"/>
</dbReference>
<evidence type="ECO:0000256" key="3">
    <source>
        <dbReference type="PIRSR" id="PIRSR006019-2"/>
    </source>
</evidence>
<feature type="binding site" evidence="3">
    <location>
        <position position="75"/>
    </location>
    <ligand>
        <name>Zn(2+)</name>
        <dbReference type="ChEBI" id="CHEBI:29105"/>
        <note>catalytic</note>
    </ligand>
</feature>
<dbReference type="InterPro" id="IPR015517">
    <property type="entry name" value="dCMP_deaminase-rel"/>
</dbReference>
<feature type="binding site" evidence="3">
    <location>
        <position position="104"/>
    </location>
    <ligand>
        <name>Zn(2+)</name>
        <dbReference type="ChEBI" id="CHEBI:29105"/>
        <note>catalytic</note>
    </ligand>
</feature>
<dbReference type="SUPFAM" id="SSF53927">
    <property type="entry name" value="Cytidine deaminase-like"/>
    <property type="match status" value="1"/>
</dbReference>
<dbReference type="STRING" id="1798410.A3H63_01720"/>
<dbReference type="GO" id="GO:0004132">
    <property type="term" value="F:dCMP deaminase activity"/>
    <property type="evidence" value="ECO:0007669"/>
    <property type="project" value="InterPro"/>
</dbReference>
<protein>
    <recommendedName>
        <fullName evidence="4">CMP/dCMP-type deaminase domain-containing protein</fullName>
    </recommendedName>
</protein>
<dbReference type="EMBL" id="MHJM01000010">
    <property type="protein sequence ID" value="OGY68036.1"/>
    <property type="molecule type" value="Genomic_DNA"/>
</dbReference>
<dbReference type="InterPro" id="IPR002125">
    <property type="entry name" value="CMP_dCMP_dom"/>
</dbReference>
<feature type="domain" description="CMP/dCMP-type deaminase" evidence="4">
    <location>
        <begin position="9"/>
        <end position="137"/>
    </location>
</feature>
<accession>A0A1G1ZV94</accession>
<evidence type="ECO:0000313" key="5">
    <source>
        <dbReference type="EMBL" id="OGY68036.1"/>
    </source>
</evidence>
<evidence type="ECO:0000256" key="1">
    <source>
        <dbReference type="ARBA" id="ARBA00022801"/>
    </source>
</evidence>
<evidence type="ECO:0000259" key="4">
    <source>
        <dbReference type="PROSITE" id="PS51747"/>
    </source>
</evidence>
<feature type="active site" description="Proton donor" evidence="2">
    <location>
        <position position="77"/>
    </location>
</feature>
<comment type="caution">
    <text evidence="5">The sequence shown here is derived from an EMBL/GenBank/DDBJ whole genome shotgun (WGS) entry which is preliminary data.</text>
</comment>
<sequence>MPEKAERLTFLEYGALLAFAASCRSTCPRAHVGCALFNSEKVVVATGYNGAPPGEPQCDQVGCLMNNDHCVRARHAEENACRFSGATAIVNGYAFVTIRPCRNCFDDLVRHDIKNVFYLNDYRNELAKDYIDEVCKEKGIRLEKLELDPVKLLQKPLSFHQGPGGLLTSHYRLSIEEQIPPMMEH</sequence>